<reference evidence="1" key="1">
    <citation type="journal article" date="2020" name="mSystems">
        <title>Genome- and Community-Level Interaction Insights into Carbon Utilization and Element Cycling Functions of Hydrothermarchaeota in Hydrothermal Sediment.</title>
        <authorList>
            <person name="Zhou Z."/>
            <person name="Liu Y."/>
            <person name="Xu W."/>
            <person name="Pan J."/>
            <person name="Luo Z.H."/>
            <person name="Li M."/>
        </authorList>
    </citation>
    <scope>NUCLEOTIDE SEQUENCE</scope>
    <source>
        <strain evidence="1">HyVt-388</strain>
    </source>
</reference>
<dbReference type="EMBL" id="DRIG01000061">
    <property type="protein sequence ID" value="HEC78585.1"/>
    <property type="molecule type" value="Genomic_DNA"/>
</dbReference>
<dbReference type="Proteomes" id="UP000885826">
    <property type="component" value="Unassembled WGS sequence"/>
</dbReference>
<evidence type="ECO:0008006" key="3">
    <source>
        <dbReference type="Google" id="ProtNLM"/>
    </source>
</evidence>
<dbReference type="AlphaFoldDB" id="A0A9C9EMG6"/>
<name>A0A9C9EMG6_UNCW3</name>
<protein>
    <recommendedName>
        <fullName evidence="3">DUF3996 domain-containing protein</fullName>
    </recommendedName>
</protein>
<proteinExistence type="predicted"/>
<accession>A0A9C9EMG6</accession>
<comment type="caution">
    <text evidence="1">The sequence shown here is derived from an EMBL/GenBank/DDBJ whole genome shotgun (WGS) entry which is preliminary data.</text>
</comment>
<gene>
    <name evidence="1" type="ORF">ENI34_05510</name>
</gene>
<evidence type="ECO:0000313" key="2">
    <source>
        <dbReference type="Proteomes" id="UP000885826"/>
    </source>
</evidence>
<sequence>MKKTVILLFLFLPSLFFAERYGLGIIIGSPTGFSGKYLLFDKSAIEVNAGWSFWHTVGMHATADYQYLFPGVIKDEEGRSLDYVVPYLGIGGRLKIYDTDDNETDFKIGLRLGGGVEYLVSRFGFFLELYPVVDIIPGTEFDFEGGLGARLYF</sequence>
<organism evidence="1 2">
    <name type="scientific">candidate division WOR-3 bacterium</name>
    <dbReference type="NCBI Taxonomy" id="2052148"/>
    <lineage>
        <taxon>Bacteria</taxon>
        <taxon>Bacteria division WOR-3</taxon>
    </lineage>
</organism>
<evidence type="ECO:0000313" key="1">
    <source>
        <dbReference type="EMBL" id="HEC78585.1"/>
    </source>
</evidence>